<evidence type="ECO:0000313" key="5">
    <source>
        <dbReference type="EMBL" id="UOO94670.1"/>
    </source>
</evidence>
<dbReference type="AlphaFoldDB" id="A0AAV3SG59"/>
<dbReference type="EMBL" id="CP095005">
    <property type="protein sequence ID" value="UOO94670.1"/>
    <property type="molecule type" value="Genomic_DNA"/>
</dbReference>
<dbReference type="PANTHER" id="PTHR48105">
    <property type="entry name" value="THIOREDOXIN REDUCTASE 1-RELATED-RELATED"/>
    <property type="match status" value="1"/>
</dbReference>
<dbReference type="PRINTS" id="PR00469">
    <property type="entry name" value="PNDRDTASEII"/>
</dbReference>
<reference evidence="5" key="2">
    <citation type="submission" date="2022-04" db="EMBL/GenBank/DDBJ databases">
        <title>Sequencing and genomic assembly of Halococcus dombrowskii.</title>
        <authorList>
            <person name="Lim S.W."/>
            <person name="MacLea K.S."/>
        </authorList>
    </citation>
    <scope>NUCLEOTIDE SEQUENCE</scope>
    <source>
        <strain evidence="5">H4</strain>
    </source>
</reference>
<keyword evidence="6" id="KW-1185">Reference proteome</keyword>
<dbReference type="InterPro" id="IPR036188">
    <property type="entry name" value="FAD/NAD-bd_sf"/>
</dbReference>
<dbReference type="Proteomes" id="UP000830542">
    <property type="component" value="Chromosome"/>
</dbReference>
<dbReference type="Gene3D" id="3.50.50.60">
    <property type="entry name" value="FAD/NAD(P)-binding domain"/>
    <property type="match status" value="1"/>
</dbReference>
<keyword evidence="1" id="KW-0285">Flavoprotein</keyword>
<accession>A0AAV3SG59</accession>
<dbReference type="GeneID" id="71762565"/>
<dbReference type="EMBL" id="BAAADN010000019">
    <property type="protein sequence ID" value="GAA0457458.1"/>
    <property type="molecule type" value="Genomic_DNA"/>
</dbReference>
<evidence type="ECO:0000259" key="3">
    <source>
        <dbReference type="Pfam" id="PF07992"/>
    </source>
</evidence>
<proteinExistence type="predicted"/>
<reference evidence="4" key="1">
    <citation type="journal article" date="2014" name="Int. J. Syst. Evol. Microbiol.">
        <title>Complete genome sequence of Corynebacterium casei LMG S-19264T (=DSM 44701T), isolated from a smear-ripened cheese.</title>
        <authorList>
            <consortium name="US DOE Joint Genome Institute (JGI-PGF)"/>
            <person name="Walter F."/>
            <person name="Albersmeier A."/>
            <person name="Kalinowski J."/>
            <person name="Ruckert C."/>
        </authorList>
    </citation>
    <scope>NUCLEOTIDE SEQUENCE</scope>
    <source>
        <strain evidence="4">JCM 12289</strain>
    </source>
</reference>
<dbReference type="KEGG" id="hdo:MUK72_11915"/>
<evidence type="ECO:0000313" key="4">
    <source>
        <dbReference type="EMBL" id="GAA0457458.1"/>
    </source>
</evidence>
<reference evidence="4" key="3">
    <citation type="submission" date="2023-12" db="EMBL/GenBank/DDBJ databases">
        <authorList>
            <person name="Sun Q."/>
            <person name="Inoue M."/>
        </authorList>
    </citation>
    <scope>NUCLEOTIDE SEQUENCE</scope>
    <source>
        <strain evidence="4">JCM 12289</strain>
    </source>
</reference>
<name>A0AAV3SG59_HALDO</name>
<evidence type="ECO:0000256" key="2">
    <source>
        <dbReference type="ARBA" id="ARBA00023002"/>
    </source>
</evidence>
<evidence type="ECO:0000313" key="7">
    <source>
        <dbReference type="Proteomes" id="UP001500962"/>
    </source>
</evidence>
<organism evidence="4 7">
    <name type="scientific">Halococcus dombrowskii</name>
    <dbReference type="NCBI Taxonomy" id="179637"/>
    <lineage>
        <taxon>Archaea</taxon>
        <taxon>Methanobacteriati</taxon>
        <taxon>Methanobacteriota</taxon>
        <taxon>Stenosarchaea group</taxon>
        <taxon>Halobacteria</taxon>
        <taxon>Halobacteriales</taxon>
        <taxon>Halococcaceae</taxon>
        <taxon>Halococcus</taxon>
    </lineage>
</organism>
<dbReference type="RefSeq" id="WP_244701009.1">
    <property type="nucleotide sequence ID" value="NZ_BAAADN010000019.1"/>
</dbReference>
<sequence length="296" mass="32983">MTDPDEATDVDVVIVGGGPAGCSAGVFTARYGLSTSIFDRGRSSIRRCAHLENYPGFPAGIDIETFQDLLHAHATEAGCEIVPDVVESVEHADNGGFVVEPQEGDSVTAARVVAATRYDGEYLRPLDEDAMFESHEHDGEIHEQFDRSYAATDGTTPIDSLYVASPSSEADRQAIIAAGRGGRVGSTIVDEVRREQGYFEGFADHYDWVRHEAELTGEWAERERWREYADASRPDDHDVSEEQWASLREREIDRRFAQYIDAEEIERRGVAGQRALLEHIDNDLIREHAASLDQKR</sequence>
<evidence type="ECO:0000313" key="6">
    <source>
        <dbReference type="Proteomes" id="UP000830542"/>
    </source>
</evidence>
<dbReference type="InterPro" id="IPR050097">
    <property type="entry name" value="Ferredoxin-NADP_redctase_2"/>
</dbReference>
<dbReference type="SUPFAM" id="SSF51905">
    <property type="entry name" value="FAD/NAD(P)-binding domain"/>
    <property type="match status" value="1"/>
</dbReference>
<evidence type="ECO:0000256" key="1">
    <source>
        <dbReference type="ARBA" id="ARBA00022630"/>
    </source>
</evidence>
<protein>
    <submittedName>
        <fullName evidence="4">NAD(P)/FAD-dependent oxidoreductase</fullName>
    </submittedName>
</protein>
<dbReference type="InterPro" id="IPR023753">
    <property type="entry name" value="FAD/NAD-binding_dom"/>
</dbReference>
<feature type="domain" description="FAD/NAD(P)-binding" evidence="3">
    <location>
        <begin position="11"/>
        <end position="116"/>
    </location>
</feature>
<dbReference type="Proteomes" id="UP001500962">
    <property type="component" value="Unassembled WGS sequence"/>
</dbReference>
<dbReference type="Pfam" id="PF07992">
    <property type="entry name" value="Pyr_redox_2"/>
    <property type="match status" value="1"/>
</dbReference>
<dbReference type="GO" id="GO:0016491">
    <property type="term" value="F:oxidoreductase activity"/>
    <property type="evidence" value="ECO:0007669"/>
    <property type="project" value="UniProtKB-KW"/>
</dbReference>
<gene>
    <name evidence="4" type="ORF">GCM10008985_12010</name>
    <name evidence="5" type="ORF">MUK72_11915</name>
</gene>
<keyword evidence="2" id="KW-0560">Oxidoreductase</keyword>